<protein>
    <submittedName>
        <fullName evidence="1">Uncharacterized protein</fullName>
    </submittedName>
</protein>
<reference evidence="1" key="1">
    <citation type="submission" date="2025-02" db="EMBL/GenBank/DDBJ databases">
        <authorList>
            <consortium name="NCBI Genome Project"/>
        </authorList>
    </citation>
    <scope>NUCLEOTIDE SEQUENCE</scope>
</reference>
<reference evidence="1" key="2">
    <citation type="submission" date="2025-08" db="UniProtKB">
        <authorList>
            <consortium name="RefSeq"/>
        </authorList>
    </citation>
    <scope>IDENTIFICATION</scope>
</reference>
<dbReference type="KEGG" id="ang:An02g05110"/>
<name>A0AAJ8BP15_ASPNG</name>
<gene>
    <name evidence="1" type="ORF">An02g05110</name>
</gene>
<evidence type="ECO:0000313" key="1">
    <source>
        <dbReference type="RefSeq" id="XP_059599966.1"/>
    </source>
</evidence>
<proteinExistence type="predicted"/>
<dbReference type="AlphaFoldDB" id="A0AAJ8BP15"/>
<accession>A0AAJ8BP15</accession>
<dbReference type="VEuPathDB" id="FungiDB:An02g05110"/>
<sequence>MPHEPANQCACHRGMTHPEAPFSPLDPLQQRPQGCLVSVRLSCQLWGIPDNFQNSSHEATAREVFSQVLVSASADLHHGLSLSLSPPQATANRREHTHGLLIIATAEGDALRMVLNARPTQQRLTQRARLRRPSQLGRRPMAHLRLLSSTNDIMALHVPRAKRAGRHALPSTRRMGIPTGKHTGKNHAATSLAPKTVLFFII</sequence>
<organism evidence="1">
    <name type="scientific">Aspergillus niger</name>
    <dbReference type="NCBI Taxonomy" id="5061"/>
    <lineage>
        <taxon>Eukaryota</taxon>
        <taxon>Fungi</taxon>
        <taxon>Dikarya</taxon>
        <taxon>Ascomycota</taxon>
        <taxon>Pezizomycotina</taxon>
        <taxon>Eurotiomycetes</taxon>
        <taxon>Eurotiomycetidae</taxon>
        <taxon>Eurotiales</taxon>
        <taxon>Aspergillaceae</taxon>
        <taxon>Aspergillus</taxon>
        <taxon>Aspergillus subgen. Circumdati</taxon>
    </lineage>
</organism>
<dbReference type="GeneID" id="84590321"/>
<dbReference type="RefSeq" id="XP_059599966.1">
    <property type="nucleotide sequence ID" value="XM_059746284.1"/>
</dbReference>